<dbReference type="Proteomes" id="UP000653454">
    <property type="component" value="Unassembled WGS sequence"/>
</dbReference>
<dbReference type="InterPro" id="IPR036397">
    <property type="entry name" value="RNaseH_sf"/>
</dbReference>
<dbReference type="InterPro" id="IPR008042">
    <property type="entry name" value="Retrotrans_Pao"/>
</dbReference>
<dbReference type="PANTHER" id="PTHR47331">
    <property type="entry name" value="PHD-TYPE DOMAIN-CONTAINING PROTEIN"/>
    <property type="match status" value="1"/>
</dbReference>
<dbReference type="GO" id="GO:0003676">
    <property type="term" value="F:nucleic acid binding"/>
    <property type="evidence" value="ECO:0007669"/>
    <property type="project" value="InterPro"/>
</dbReference>
<dbReference type="PANTHER" id="PTHR47331:SF5">
    <property type="entry name" value="RIBONUCLEASE H"/>
    <property type="match status" value="1"/>
</dbReference>
<evidence type="ECO:0000256" key="7">
    <source>
        <dbReference type="SAM" id="MobiDB-lite"/>
    </source>
</evidence>
<dbReference type="SUPFAM" id="SSF56672">
    <property type="entry name" value="DNA/RNA polymerases"/>
    <property type="match status" value="1"/>
</dbReference>
<evidence type="ECO:0000256" key="4">
    <source>
        <dbReference type="ARBA" id="ARBA00022759"/>
    </source>
</evidence>
<keyword evidence="4" id="KW-0255">Endonuclease</keyword>
<name>A0A8S4GB59_PLUXY</name>
<evidence type="ECO:0000259" key="8">
    <source>
        <dbReference type="PROSITE" id="PS50994"/>
    </source>
</evidence>
<protein>
    <submittedName>
        <fullName evidence="9">(diamondback moth) hypothetical protein</fullName>
    </submittedName>
</protein>
<dbReference type="InterPro" id="IPR041588">
    <property type="entry name" value="Integrase_H2C2"/>
</dbReference>
<dbReference type="Gene3D" id="3.30.70.270">
    <property type="match status" value="1"/>
</dbReference>
<gene>
    <name evidence="9" type="ORF">PLXY2_LOCUS16137</name>
</gene>
<dbReference type="Pfam" id="PF18701">
    <property type="entry name" value="DUF5641"/>
    <property type="match status" value="1"/>
</dbReference>
<dbReference type="InterPro" id="IPR008737">
    <property type="entry name" value="DUF1758"/>
</dbReference>
<dbReference type="GO" id="GO:0004519">
    <property type="term" value="F:endonuclease activity"/>
    <property type="evidence" value="ECO:0007669"/>
    <property type="project" value="UniProtKB-KW"/>
</dbReference>
<dbReference type="Pfam" id="PF05585">
    <property type="entry name" value="DUF1758"/>
    <property type="match status" value="1"/>
</dbReference>
<dbReference type="Pfam" id="PF00078">
    <property type="entry name" value="RVT_1"/>
    <property type="match status" value="1"/>
</dbReference>
<comment type="caution">
    <text evidence="9">The sequence shown here is derived from an EMBL/GenBank/DDBJ whole genome shotgun (WGS) entry which is preliminary data.</text>
</comment>
<evidence type="ECO:0000256" key="6">
    <source>
        <dbReference type="ARBA" id="ARBA00022918"/>
    </source>
</evidence>
<dbReference type="InterPro" id="IPR012337">
    <property type="entry name" value="RNaseH-like_sf"/>
</dbReference>
<dbReference type="InterPro" id="IPR040676">
    <property type="entry name" value="DUF5641"/>
</dbReference>
<dbReference type="GO" id="GO:0008270">
    <property type="term" value="F:zinc ion binding"/>
    <property type="evidence" value="ECO:0007669"/>
    <property type="project" value="InterPro"/>
</dbReference>
<keyword evidence="6" id="KW-0695">RNA-directed DNA polymerase</keyword>
<dbReference type="GO" id="GO:0006508">
    <property type="term" value="P:proteolysis"/>
    <property type="evidence" value="ECO:0007669"/>
    <property type="project" value="InterPro"/>
</dbReference>
<dbReference type="InterPro" id="IPR001969">
    <property type="entry name" value="Aspartic_peptidase_AS"/>
</dbReference>
<dbReference type="InterPro" id="IPR043128">
    <property type="entry name" value="Rev_trsase/Diguanyl_cyclase"/>
</dbReference>
<dbReference type="GO" id="GO:0042575">
    <property type="term" value="C:DNA polymerase complex"/>
    <property type="evidence" value="ECO:0007669"/>
    <property type="project" value="UniProtKB-ARBA"/>
</dbReference>
<keyword evidence="10" id="KW-1185">Reference proteome</keyword>
<dbReference type="InterPro" id="IPR001584">
    <property type="entry name" value="Integrase_cat-core"/>
</dbReference>
<keyword evidence="3" id="KW-0540">Nuclease</keyword>
<feature type="region of interest" description="Disordered" evidence="7">
    <location>
        <begin position="1670"/>
        <end position="1701"/>
    </location>
</feature>
<evidence type="ECO:0000313" key="10">
    <source>
        <dbReference type="Proteomes" id="UP000653454"/>
    </source>
</evidence>
<evidence type="ECO:0000256" key="3">
    <source>
        <dbReference type="ARBA" id="ARBA00022722"/>
    </source>
</evidence>
<dbReference type="Pfam" id="PF05380">
    <property type="entry name" value="Peptidase_A17"/>
    <property type="match status" value="1"/>
</dbReference>
<dbReference type="Pfam" id="PF17921">
    <property type="entry name" value="Integrase_H2C2"/>
    <property type="match status" value="1"/>
</dbReference>
<dbReference type="InterPro" id="IPR001878">
    <property type="entry name" value="Znf_CCHC"/>
</dbReference>
<dbReference type="Pfam" id="PF03564">
    <property type="entry name" value="DUF1759"/>
    <property type="match status" value="1"/>
</dbReference>
<dbReference type="PROSITE" id="PS00141">
    <property type="entry name" value="ASP_PROTEASE"/>
    <property type="match status" value="1"/>
</dbReference>
<reference evidence="9" key="1">
    <citation type="submission" date="2020-11" db="EMBL/GenBank/DDBJ databases">
        <authorList>
            <person name="Whiteford S."/>
        </authorList>
    </citation>
    <scope>NUCLEOTIDE SEQUENCE</scope>
</reference>
<evidence type="ECO:0000256" key="5">
    <source>
        <dbReference type="ARBA" id="ARBA00022801"/>
    </source>
</evidence>
<sequence>MVKIGSKMTEAWKTRIEIVKGKVETILTKIKKGETEPVDYYNLKLLNELFMKETHIYMDKLTVEESRTYTEIQIEAKLLDNKNNGDPPVQHVDQLTSKLPKLELPRFNGDTLKWNEFWDRFKSSVDTQKLTKADKFSYLMASLDQEALAAIEGLDITHENYEIAVDILKDRFGKPGMVIDAHYEALLNLKSAHSPNECMNVFNEIEKHLRILKALGEDTNHNNLRRIILNKYPEDIIYELKMKVKVEEQSVDTIRKLLEQQITARVTTTKPLLSTLSFTNTTEKRQYPVKRKFPTPKVTPAKRKKRSLPCIFCDGEHFNDNCKQVVSVEDRKKKIIGRCFVCFKKDHTARDCKERRRCFYCGEIGKHNRALCNMAQKSTTLQTRSEKNKGTVLQTAIAQVRSKDGTLHKCRILLDSGSQRSYITKNLTKIIMPEIIETDHLMIYTFGLEQPKKLESPRVKIELVCNSGHSRYVIVNVVNFITQQVSCFDFRQYQFGQEIIPSDDGSMGGEINLLIGNDYYFTFIKNEKLSIEENLYLIETDFGWVFSGRSPFHQEHVLSVATYMQTNLPDNFGFVQPDLPIKEGEIKQLWELESIGIRDSPKTTNEEEALRNFNSTVTFEENRYHVKWPWVQYPPNLPSNYGLAVGRLTSLLRRLDKNTLAIYDDTIQEQESSGVIEKVKNAFENVQHPIHYLSHHCVVKKDSSTQLRIVYDASAKSKSTQSSLNECMYKGPLMLEDLTGLILRFRQHEIGILADIEKAFLQLGLQNEDRDVTRFLWVKDTTKEVTEDNLQCYRFCRVPFGIVSSPFLLNATIKSHFLKCGDETLKNVAEKIYVDNLVLGAKQQDEATGLYQKIHASLQTISMNVRQWNSNNKEFLKEIPEHLLEGKEVTKVLGLVWDTLEDTLKLKTQISNCDRDMTKRYVLQEIASIYDPCGFSSPLLLPAKEYLQRLWKLKLKWDTKLPEDLRDEWNRIASSLHQTQDIEIPRYIFATQDNAVHELHCFTDASKDAYAAAVYIKTESQDKVIVRLLMSKSKLTPLKDQDNLQIPRLELLGTLIGSRLLRYVRQHSEVPISKQYLWTDSQVVISWLRSEKLLPPFISRRVTEINKQDTQVLYVKSADNPADIATRVADFTPVKRELWFEGPQFLKNEREYKNNWAMTQNLCALEGLTQSEGYPENESTENEDGPTLNEANVNSESLQLQQSEETITNITAKIKREQKLHYPQECAGKSTDLSRSLGVFKDENGLLRCRGRIVLTDLPYDRKYPILLPKDSSLTEEIISNIHKDNYHVGVTHTLSLIREKYWIPQGRCKVQKALKRCLQCRKYGGGPYRLPQMPDLPEERVNFTSAFSFIGLDYLGPLLVTTDKGQTEKRWICLYTCLAVRAIHLEIVKDLTAEQCTLALRRFIAERGLPRLIISDNAAQFKLTAEVMAGPYCIDNNLQWKFIPELAPWHGGFYERLVGLVKHCMKRSLDTRLLRDNELSTIVKEIELVLNTRPLTYVGAEHEHILKPLDFLRMNDCLMQTSEVPYESREDTITKELLIKGWKRSHKLVDEFRKMFINQYLNALKERTQIRHKQPRVVSQSKPKVGDVVQIKGDNNNRSTWKIGKIILLHRGRDNEVRVATVRVGDKEYIRSIAHLFPLEIEEHEHIEKEHVSTRTESDCREETETLRTTQETEMEGRSIDTPTEIETVEPTTDQRSNSRAAARRAKEKIAQWTKELVNLICVNCIQL</sequence>
<dbReference type="InterPro" id="IPR005312">
    <property type="entry name" value="DUF1759"/>
</dbReference>
<organism evidence="9 10">
    <name type="scientific">Plutella xylostella</name>
    <name type="common">Diamondback moth</name>
    <name type="synonym">Plutella maculipennis</name>
    <dbReference type="NCBI Taxonomy" id="51655"/>
    <lineage>
        <taxon>Eukaryota</taxon>
        <taxon>Metazoa</taxon>
        <taxon>Ecdysozoa</taxon>
        <taxon>Arthropoda</taxon>
        <taxon>Hexapoda</taxon>
        <taxon>Insecta</taxon>
        <taxon>Pterygota</taxon>
        <taxon>Neoptera</taxon>
        <taxon>Endopterygota</taxon>
        <taxon>Lepidoptera</taxon>
        <taxon>Glossata</taxon>
        <taxon>Ditrysia</taxon>
        <taxon>Yponomeutoidea</taxon>
        <taxon>Plutellidae</taxon>
        <taxon>Plutella</taxon>
    </lineage>
</organism>
<dbReference type="Gene3D" id="1.10.340.70">
    <property type="match status" value="1"/>
</dbReference>
<evidence type="ECO:0000256" key="1">
    <source>
        <dbReference type="ARBA" id="ARBA00022679"/>
    </source>
</evidence>
<dbReference type="InterPro" id="IPR043502">
    <property type="entry name" value="DNA/RNA_pol_sf"/>
</dbReference>
<proteinExistence type="predicted"/>
<keyword evidence="2" id="KW-0548">Nucleotidyltransferase</keyword>
<evidence type="ECO:0000256" key="2">
    <source>
        <dbReference type="ARBA" id="ARBA00022695"/>
    </source>
</evidence>
<feature type="compositionally biased region" description="Low complexity" evidence="7">
    <location>
        <begin position="1681"/>
        <end position="1701"/>
    </location>
</feature>
<dbReference type="GO" id="GO:0015074">
    <property type="term" value="P:DNA integration"/>
    <property type="evidence" value="ECO:0007669"/>
    <property type="project" value="InterPro"/>
</dbReference>
<dbReference type="PROSITE" id="PS50994">
    <property type="entry name" value="INTEGRASE"/>
    <property type="match status" value="1"/>
</dbReference>
<keyword evidence="1" id="KW-0808">Transferase</keyword>
<dbReference type="Gene3D" id="3.30.420.10">
    <property type="entry name" value="Ribonuclease H-like superfamily/Ribonuclease H"/>
    <property type="match status" value="1"/>
</dbReference>
<dbReference type="Gene3D" id="3.10.10.10">
    <property type="entry name" value="HIV Type 1 Reverse Transcriptase, subunit A, domain 1"/>
    <property type="match status" value="1"/>
</dbReference>
<dbReference type="Gene3D" id="4.10.60.10">
    <property type="entry name" value="Zinc finger, CCHC-type"/>
    <property type="match status" value="1"/>
</dbReference>
<dbReference type="InterPro" id="IPR000477">
    <property type="entry name" value="RT_dom"/>
</dbReference>
<dbReference type="EMBL" id="CAJHNJ030000442">
    <property type="protein sequence ID" value="CAG9137886.1"/>
    <property type="molecule type" value="Genomic_DNA"/>
</dbReference>
<evidence type="ECO:0000313" key="9">
    <source>
        <dbReference type="EMBL" id="CAG9137886.1"/>
    </source>
</evidence>
<dbReference type="GO" id="GO:0003964">
    <property type="term" value="F:RNA-directed DNA polymerase activity"/>
    <property type="evidence" value="ECO:0007669"/>
    <property type="project" value="UniProtKB-KW"/>
</dbReference>
<keyword evidence="5" id="KW-0378">Hydrolase</keyword>
<dbReference type="SMART" id="SM00343">
    <property type="entry name" value="ZnF_C2HC"/>
    <property type="match status" value="2"/>
</dbReference>
<dbReference type="GO" id="GO:0004190">
    <property type="term" value="F:aspartic-type endopeptidase activity"/>
    <property type="evidence" value="ECO:0007669"/>
    <property type="project" value="InterPro"/>
</dbReference>
<dbReference type="SUPFAM" id="SSF53098">
    <property type="entry name" value="Ribonuclease H-like"/>
    <property type="match status" value="1"/>
</dbReference>
<feature type="domain" description="Integrase catalytic" evidence="8">
    <location>
        <begin position="1334"/>
        <end position="1517"/>
    </location>
</feature>
<accession>A0A8S4GB59</accession>